<accession>A0A2S9XRZ2</accession>
<evidence type="ECO:0000313" key="2">
    <source>
        <dbReference type="Proteomes" id="UP000237968"/>
    </source>
</evidence>
<dbReference type="OrthoDB" id="9788539at2"/>
<evidence type="ECO:0008006" key="3">
    <source>
        <dbReference type="Google" id="ProtNLM"/>
    </source>
</evidence>
<dbReference type="SUPFAM" id="SSF89807">
    <property type="entry name" value="Dodecin-like"/>
    <property type="match status" value="1"/>
</dbReference>
<reference evidence="1 2" key="1">
    <citation type="submission" date="2018-03" db="EMBL/GenBank/DDBJ databases">
        <title>Draft Genome Sequences of the Obligatory Marine Myxobacteria Enhygromyxa salina SWB005.</title>
        <authorList>
            <person name="Poehlein A."/>
            <person name="Moghaddam J.A."/>
            <person name="Harms H."/>
            <person name="Alanjari M."/>
            <person name="Koenig G.M."/>
            <person name="Daniel R."/>
            <person name="Schaeberle T.F."/>
        </authorList>
    </citation>
    <scope>NUCLEOTIDE SEQUENCE [LARGE SCALE GENOMIC DNA]</scope>
    <source>
        <strain evidence="1 2">SWB005</strain>
    </source>
</reference>
<comment type="caution">
    <text evidence="1">The sequence shown here is derived from an EMBL/GenBank/DDBJ whole genome shotgun (WGS) entry which is preliminary data.</text>
</comment>
<dbReference type="Pfam" id="PF07311">
    <property type="entry name" value="Dodecin"/>
    <property type="match status" value="1"/>
</dbReference>
<evidence type="ECO:0000313" key="1">
    <source>
        <dbReference type="EMBL" id="PRP95510.1"/>
    </source>
</evidence>
<proteinExistence type="predicted"/>
<dbReference type="Gene3D" id="3.30.1660.10">
    <property type="entry name" value="Flavin-binding protein dodecin"/>
    <property type="match status" value="1"/>
</dbReference>
<name>A0A2S9XRZ2_9BACT</name>
<dbReference type="Proteomes" id="UP000237968">
    <property type="component" value="Unassembled WGS sequence"/>
</dbReference>
<dbReference type="AlphaFoldDB" id="A0A2S9XRZ2"/>
<dbReference type="InterPro" id="IPR025543">
    <property type="entry name" value="Dodecin-like"/>
</dbReference>
<dbReference type="InterPro" id="IPR036694">
    <property type="entry name" value="Dodecin-like_sf"/>
</dbReference>
<dbReference type="InterPro" id="IPR009923">
    <property type="entry name" value="Dodecin"/>
</dbReference>
<keyword evidence="2" id="KW-1185">Reference proteome</keyword>
<dbReference type="EMBL" id="PVNK01000169">
    <property type="protein sequence ID" value="PRP95510.1"/>
    <property type="molecule type" value="Genomic_DNA"/>
</dbReference>
<organism evidence="1 2">
    <name type="scientific">Enhygromyxa salina</name>
    <dbReference type="NCBI Taxonomy" id="215803"/>
    <lineage>
        <taxon>Bacteria</taxon>
        <taxon>Pseudomonadati</taxon>
        <taxon>Myxococcota</taxon>
        <taxon>Polyangia</taxon>
        <taxon>Nannocystales</taxon>
        <taxon>Nannocystaceae</taxon>
        <taxon>Enhygromyxa</taxon>
    </lineage>
</organism>
<sequence>MHATNENKHQDVIRIVASSTTSFDDAVKSGISQLCQGPHHKNLRFTNYEVVGFQGTIQHDVNSCEVMLYQVVMDVAGDHMIPAPT</sequence>
<gene>
    <name evidence="1" type="ORF">ENSA5_38630</name>
</gene>
<protein>
    <recommendedName>
        <fullName evidence="3">Dodecin</fullName>
    </recommendedName>
</protein>